<evidence type="ECO:0000313" key="2">
    <source>
        <dbReference type="EMBL" id="ORY89080.1"/>
    </source>
</evidence>
<reference evidence="2 3" key="1">
    <citation type="submission" date="2016-07" db="EMBL/GenBank/DDBJ databases">
        <title>Pervasive Adenine N6-methylation of Active Genes in Fungi.</title>
        <authorList>
            <consortium name="DOE Joint Genome Institute"/>
            <person name="Mondo S.J."/>
            <person name="Dannebaum R.O."/>
            <person name="Kuo R.C."/>
            <person name="Labutti K."/>
            <person name="Haridas S."/>
            <person name="Kuo A."/>
            <person name="Salamov A."/>
            <person name="Ahrendt S.R."/>
            <person name="Lipzen A."/>
            <person name="Sullivan W."/>
            <person name="Andreopoulos W.B."/>
            <person name="Clum A."/>
            <person name="Lindquist E."/>
            <person name="Daum C."/>
            <person name="Ramamoorthy G.K."/>
            <person name="Gryganskyi A."/>
            <person name="Culley D."/>
            <person name="Magnuson J.K."/>
            <person name="James T.Y."/>
            <person name="O'Malley M.A."/>
            <person name="Stajich J.E."/>
            <person name="Spatafora J.W."/>
            <person name="Visel A."/>
            <person name="Grigoriev I.V."/>
        </authorList>
    </citation>
    <scope>NUCLEOTIDE SEQUENCE [LARGE SCALE GENOMIC DNA]</scope>
    <source>
        <strain evidence="2 3">62-1032</strain>
    </source>
</reference>
<keyword evidence="3" id="KW-1185">Reference proteome</keyword>
<feature type="compositionally biased region" description="Low complexity" evidence="1">
    <location>
        <begin position="33"/>
        <end position="51"/>
    </location>
</feature>
<feature type="region of interest" description="Disordered" evidence="1">
    <location>
        <begin position="1"/>
        <end position="206"/>
    </location>
</feature>
<dbReference type="EMBL" id="MCGR01000007">
    <property type="protein sequence ID" value="ORY89080.1"/>
    <property type="molecule type" value="Genomic_DNA"/>
</dbReference>
<accession>A0A1Y2FYG3</accession>
<dbReference type="PRINTS" id="PR01217">
    <property type="entry name" value="PRICHEXTENSN"/>
</dbReference>
<feature type="compositionally biased region" description="Pro residues" evidence="1">
    <location>
        <begin position="144"/>
        <end position="178"/>
    </location>
</feature>
<evidence type="ECO:0000313" key="3">
    <source>
        <dbReference type="Proteomes" id="UP000193467"/>
    </source>
</evidence>
<organism evidence="2 3">
    <name type="scientific">Leucosporidium creatinivorum</name>
    <dbReference type="NCBI Taxonomy" id="106004"/>
    <lineage>
        <taxon>Eukaryota</taxon>
        <taxon>Fungi</taxon>
        <taxon>Dikarya</taxon>
        <taxon>Basidiomycota</taxon>
        <taxon>Pucciniomycotina</taxon>
        <taxon>Microbotryomycetes</taxon>
        <taxon>Leucosporidiales</taxon>
        <taxon>Leucosporidium</taxon>
    </lineage>
</organism>
<feature type="compositionally biased region" description="Low complexity" evidence="1">
    <location>
        <begin position="8"/>
        <end position="18"/>
    </location>
</feature>
<dbReference type="Proteomes" id="UP000193467">
    <property type="component" value="Unassembled WGS sequence"/>
</dbReference>
<evidence type="ECO:0000256" key="1">
    <source>
        <dbReference type="SAM" id="MobiDB-lite"/>
    </source>
</evidence>
<feature type="compositionally biased region" description="Basic and acidic residues" evidence="1">
    <location>
        <begin position="63"/>
        <end position="73"/>
    </location>
</feature>
<dbReference type="AlphaFoldDB" id="A0A1Y2FYG3"/>
<dbReference type="InParanoid" id="A0A1Y2FYG3"/>
<sequence>MKQKKSKAALALASSTSAPPSPADSPPTQHSTRPFPSLLPLKSSTLPLPLRRGGGSPHPRLYSHQERGSEKRSLMLSLSPGQHQRRMEQQYRSSKRKKDRMENPSARGGHLPFRCLSRSLRLPPPRQPNPPPPPLEKKRQINSPPSPPLSLPPPPPPALSPSSPIPTPPPRPPAPPHQKPSSTNPSPPTRTLIRTRLPAEGLRARA</sequence>
<feature type="compositionally biased region" description="Low complexity" evidence="1">
    <location>
        <begin position="111"/>
        <end position="121"/>
    </location>
</feature>
<protein>
    <submittedName>
        <fullName evidence="2">Uncharacterized protein</fullName>
    </submittedName>
</protein>
<feature type="compositionally biased region" description="Pro residues" evidence="1">
    <location>
        <begin position="122"/>
        <end position="134"/>
    </location>
</feature>
<comment type="caution">
    <text evidence="2">The sequence shown here is derived from an EMBL/GenBank/DDBJ whole genome shotgun (WGS) entry which is preliminary data.</text>
</comment>
<gene>
    <name evidence="2" type="ORF">BCR35DRAFT_192030</name>
</gene>
<name>A0A1Y2FYG3_9BASI</name>
<proteinExistence type="predicted"/>